<evidence type="ECO:0000256" key="6">
    <source>
        <dbReference type="SAM" id="Phobius"/>
    </source>
</evidence>
<reference evidence="8 9" key="1">
    <citation type="submission" date="2024-05" db="EMBL/GenBank/DDBJ databases">
        <title>Microbispora sp.ZYX-F-249.</title>
        <authorList>
            <person name="Xie H."/>
        </authorList>
    </citation>
    <scope>NUCLEOTIDE SEQUENCE [LARGE SCALE GENOMIC DNA]</scope>
    <source>
        <strain evidence="8 9">ZYX-F-249</strain>
    </source>
</reference>
<dbReference type="InterPro" id="IPR000412">
    <property type="entry name" value="ABC_2_transport"/>
</dbReference>
<dbReference type="EMBL" id="JBDJAW010000028">
    <property type="protein sequence ID" value="MEN3539053.1"/>
    <property type="molecule type" value="Genomic_DNA"/>
</dbReference>
<keyword evidence="3 6" id="KW-1133">Transmembrane helix</keyword>
<sequence>MRHYIKVELLRMLRNKRYVVFVVAFPVGFYLLYANLWGAESDQATGLRGSVMLMVSMAAYGALAAAMMSTAVPWSQERHSGWLRQLQITPLPGRAIILTKLVSSLLLVLPSLVLVGLAAVLTQHVSLPPARWAALILAMWAGTIPFAALGLTIGSLLPPDTAQPVAMVGMFGLAMLGGLWLPESIMPAAMRSVAHVTPSYDYASIGWRIAGGDAPDPAHAAGILAWGVVLVALALVAYRRATTRA</sequence>
<evidence type="ECO:0000256" key="2">
    <source>
        <dbReference type="ARBA" id="ARBA00022692"/>
    </source>
</evidence>
<evidence type="ECO:0000313" key="8">
    <source>
        <dbReference type="EMBL" id="MEN3539053.1"/>
    </source>
</evidence>
<organism evidence="8 9">
    <name type="scientific">Microbispora maris</name>
    <dbReference type="NCBI Taxonomy" id="3144104"/>
    <lineage>
        <taxon>Bacteria</taxon>
        <taxon>Bacillati</taxon>
        <taxon>Actinomycetota</taxon>
        <taxon>Actinomycetes</taxon>
        <taxon>Streptosporangiales</taxon>
        <taxon>Streptosporangiaceae</taxon>
        <taxon>Microbispora</taxon>
    </lineage>
</organism>
<evidence type="ECO:0000259" key="7">
    <source>
        <dbReference type="Pfam" id="PF01061"/>
    </source>
</evidence>
<evidence type="ECO:0000256" key="5">
    <source>
        <dbReference type="ARBA" id="ARBA00023251"/>
    </source>
</evidence>
<feature type="transmembrane region" description="Helical" evidence="6">
    <location>
        <begin position="132"/>
        <end position="153"/>
    </location>
</feature>
<evidence type="ECO:0000256" key="4">
    <source>
        <dbReference type="ARBA" id="ARBA00023136"/>
    </source>
</evidence>
<keyword evidence="2 6" id="KW-0812">Transmembrane</keyword>
<dbReference type="InterPro" id="IPR013525">
    <property type="entry name" value="ABC2_TM"/>
</dbReference>
<keyword evidence="5" id="KW-0046">Antibiotic resistance</keyword>
<feature type="transmembrane region" description="Helical" evidence="6">
    <location>
        <begin position="218"/>
        <end position="238"/>
    </location>
</feature>
<accession>A0ABV0AUY4</accession>
<evidence type="ECO:0000256" key="1">
    <source>
        <dbReference type="ARBA" id="ARBA00004141"/>
    </source>
</evidence>
<evidence type="ECO:0000313" key="9">
    <source>
        <dbReference type="Proteomes" id="UP001447516"/>
    </source>
</evidence>
<comment type="subcellular location">
    <subcellularLocation>
        <location evidence="1">Membrane</location>
        <topology evidence="1">Multi-pass membrane protein</topology>
    </subcellularLocation>
</comment>
<dbReference type="Proteomes" id="UP001447516">
    <property type="component" value="Unassembled WGS sequence"/>
</dbReference>
<proteinExistence type="predicted"/>
<comment type="caution">
    <text evidence="8">The sequence shown here is derived from an EMBL/GenBank/DDBJ whole genome shotgun (WGS) entry which is preliminary data.</text>
</comment>
<feature type="transmembrane region" description="Helical" evidence="6">
    <location>
        <begin position="51"/>
        <end position="74"/>
    </location>
</feature>
<evidence type="ECO:0000256" key="3">
    <source>
        <dbReference type="ARBA" id="ARBA00022989"/>
    </source>
</evidence>
<dbReference type="RefSeq" id="WP_346228955.1">
    <property type="nucleotide sequence ID" value="NZ_JBDJAW010000028.1"/>
</dbReference>
<keyword evidence="9" id="KW-1185">Reference proteome</keyword>
<gene>
    <name evidence="8" type="ORF">AAH991_28345</name>
</gene>
<feature type="transmembrane region" description="Helical" evidence="6">
    <location>
        <begin position="95"/>
        <end position="120"/>
    </location>
</feature>
<dbReference type="InterPro" id="IPR051784">
    <property type="entry name" value="Nod_factor_ABC_transporter"/>
</dbReference>
<feature type="transmembrane region" description="Helical" evidence="6">
    <location>
        <begin position="20"/>
        <end position="39"/>
    </location>
</feature>
<feature type="transmembrane region" description="Helical" evidence="6">
    <location>
        <begin position="165"/>
        <end position="182"/>
    </location>
</feature>
<dbReference type="PANTHER" id="PTHR43229:SF2">
    <property type="entry name" value="NODULATION PROTEIN J"/>
    <property type="match status" value="1"/>
</dbReference>
<feature type="domain" description="ABC-2 type transporter transmembrane" evidence="7">
    <location>
        <begin position="5"/>
        <end position="199"/>
    </location>
</feature>
<keyword evidence="4 6" id="KW-0472">Membrane</keyword>
<protein>
    <submittedName>
        <fullName evidence="8">ABC transporter permease</fullName>
    </submittedName>
</protein>
<dbReference type="Pfam" id="PF01061">
    <property type="entry name" value="ABC2_membrane"/>
    <property type="match status" value="1"/>
</dbReference>
<dbReference type="PIRSF" id="PIRSF006648">
    <property type="entry name" value="DrrB"/>
    <property type="match status" value="1"/>
</dbReference>
<name>A0ABV0AUY4_9ACTN</name>
<dbReference type="PANTHER" id="PTHR43229">
    <property type="entry name" value="NODULATION PROTEIN J"/>
    <property type="match status" value="1"/>
</dbReference>